<dbReference type="InterPro" id="IPR000719">
    <property type="entry name" value="Prot_kinase_dom"/>
</dbReference>
<dbReference type="PROSITE" id="PS50011">
    <property type="entry name" value="PROTEIN_KINASE_DOM"/>
    <property type="match status" value="1"/>
</dbReference>
<accession>A0A507EYP8</accession>
<gene>
    <name evidence="7" type="ORF">CcCBS67573_g06949</name>
</gene>
<dbReference type="PANTHER" id="PTHR44167">
    <property type="entry name" value="OVARIAN-SPECIFIC SERINE/THREONINE-PROTEIN KINASE LOK-RELATED"/>
    <property type="match status" value="1"/>
</dbReference>
<keyword evidence="4" id="KW-0418">Kinase</keyword>
<organism evidence="7 8">
    <name type="scientific">Chytriomyces confervae</name>
    <dbReference type="NCBI Taxonomy" id="246404"/>
    <lineage>
        <taxon>Eukaryota</taxon>
        <taxon>Fungi</taxon>
        <taxon>Fungi incertae sedis</taxon>
        <taxon>Chytridiomycota</taxon>
        <taxon>Chytridiomycota incertae sedis</taxon>
        <taxon>Chytridiomycetes</taxon>
        <taxon>Chytridiales</taxon>
        <taxon>Chytriomycetaceae</taxon>
        <taxon>Chytriomyces</taxon>
    </lineage>
</organism>
<feature type="compositionally biased region" description="Polar residues" evidence="5">
    <location>
        <begin position="1"/>
        <end position="16"/>
    </location>
</feature>
<comment type="caution">
    <text evidence="7">The sequence shown here is derived from an EMBL/GenBank/DDBJ whole genome shotgun (WGS) entry which is preliminary data.</text>
</comment>
<evidence type="ECO:0000256" key="3">
    <source>
        <dbReference type="PROSITE-ProRule" id="PRU10141"/>
    </source>
</evidence>
<dbReference type="Proteomes" id="UP000320333">
    <property type="component" value="Unassembled WGS sequence"/>
</dbReference>
<evidence type="ECO:0000256" key="1">
    <source>
        <dbReference type="ARBA" id="ARBA00022741"/>
    </source>
</evidence>
<sequence length="412" mass="45091">MPPTKTHSITSNLLTPTNSASDAAAAATDNKPGATSHPPTTTTTTTTHQATATLSKNKRKPLYDGLSCEDKAKIAVIYFSQNNPHARTYELKSILGYGSNGVVIGAVDEYGFDVAVKIIYKTYAGVSLTNAREIEALKYLASQTDDHAAAAAGGDDAVLLKFVADFQDDLHYYLVTEKFGFAWMEDAAGTLQNLSFMDAKGTKCSIPFSSGCSDMWGWAYFHRLHMHRSSGTTLLPLNPVKRIMRHVAVGLQFIHKHAFYHGDLKLENILVADSNTPATQFIKIADFGRCRPVHHGIQTYGTFEVSAPELLHDSPFDPNTLDGRACDVFALGMMLYCLLSARGELPPACRLLKSRTIGYEFLMDRYAHTGFPVGDVDGLDAEGVALLEGMLRVDVARRFTVEEVLAHPYLNC</sequence>
<name>A0A507EYP8_9FUNG</name>
<dbReference type="InterPro" id="IPR011009">
    <property type="entry name" value="Kinase-like_dom_sf"/>
</dbReference>
<feature type="compositionally biased region" description="Low complexity" evidence="5">
    <location>
        <begin position="17"/>
        <end position="52"/>
    </location>
</feature>
<dbReference type="Gene3D" id="1.10.510.10">
    <property type="entry name" value="Transferase(Phosphotransferase) domain 1"/>
    <property type="match status" value="1"/>
</dbReference>
<dbReference type="Gene3D" id="3.30.200.20">
    <property type="entry name" value="Phosphorylase Kinase, domain 1"/>
    <property type="match status" value="1"/>
</dbReference>
<dbReference type="SMART" id="SM00220">
    <property type="entry name" value="S_TKc"/>
    <property type="match status" value="1"/>
</dbReference>
<dbReference type="Pfam" id="PF00069">
    <property type="entry name" value="Pkinase"/>
    <property type="match status" value="1"/>
</dbReference>
<evidence type="ECO:0000256" key="4">
    <source>
        <dbReference type="RuleBase" id="RU000304"/>
    </source>
</evidence>
<keyword evidence="2 3" id="KW-0067">ATP-binding</keyword>
<keyword evidence="1 3" id="KW-0547">Nucleotide-binding</keyword>
<evidence type="ECO:0000256" key="5">
    <source>
        <dbReference type="SAM" id="MobiDB-lite"/>
    </source>
</evidence>
<evidence type="ECO:0000313" key="7">
    <source>
        <dbReference type="EMBL" id="TPX69169.1"/>
    </source>
</evidence>
<dbReference type="GO" id="GO:0004674">
    <property type="term" value="F:protein serine/threonine kinase activity"/>
    <property type="evidence" value="ECO:0007669"/>
    <property type="project" value="UniProtKB-KW"/>
</dbReference>
<protein>
    <recommendedName>
        <fullName evidence="6">Protein kinase domain-containing protein</fullName>
    </recommendedName>
</protein>
<keyword evidence="4" id="KW-0808">Transferase</keyword>
<proteinExistence type="inferred from homology"/>
<reference evidence="7 8" key="1">
    <citation type="journal article" date="2019" name="Sci. Rep.">
        <title>Comparative genomics of chytrid fungi reveal insights into the obligate biotrophic and pathogenic lifestyle of Synchytrium endobioticum.</title>
        <authorList>
            <person name="van de Vossenberg B.T.L.H."/>
            <person name="Warris S."/>
            <person name="Nguyen H.D.T."/>
            <person name="van Gent-Pelzer M.P.E."/>
            <person name="Joly D.L."/>
            <person name="van de Geest H.C."/>
            <person name="Bonants P.J.M."/>
            <person name="Smith D.S."/>
            <person name="Levesque C.A."/>
            <person name="van der Lee T.A.J."/>
        </authorList>
    </citation>
    <scope>NUCLEOTIDE SEQUENCE [LARGE SCALE GENOMIC DNA]</scope>
    <source>
        <strain evidence="7 8">CBS 675.73</strain>
    </source>
</reference>
<dbReference type="GO" id="GO:0044773">
    <property type="term" value="P:mitotic DNA damage checkpoint signaling"/>
    <property type="evidence" value="ECO:0007669"/>
    <property type="project" value="TreeGrafter"/>
</dbReference>
<evidence type="ECO:0000313" key="8">
    <source>
        <dbReference type="Proteomes" id="UP000320333"/>
    </source>
</evidence>
<dbReference type="SUPFAM" id="SSF56112">
    <property type="entry name" value="Protein kinase-like (PK-like)"/>
    <property type="match status" value="1"/>
</dbReference>
<keyword evidence="8" id="KW-1185">Reference proteome</keyword>
<keyword evidence="4" id="KW-0723">Serine/threonine-protein kinase</keyword>
<dbReference type="EMBL" id="QEAP01000327">
    <property type="protein sequence ID" value="TPX69169.1"/>
    <property type="molecule type" value="Genomic_DNA"/>
</dbReference>
<feature type="region of interest" description="Disordered" evidence="5">
    <location>
        <begin position="1"/>
        <end position="52"/>
    </location>
</feature>
<dbReference type="OrthoDB" id="2115657at2759"/>
<comment type="similarity">
    <text evidence="4">Belongs to the protein kinase superfamily.</text>
</comment>
<dbReference type="InterPro" id="IPR017441">
    <property type="entry name" value="Protein_kinase_ATP_BS"/>
</dbReference>
<dbReference type="AlphaFoldDB" id="A0A507EYP8"/>
<dbReference type="PANTHER" id="PTHR44167:SF30">
    <property type="entry name" value="PHOSPHORYLASE KINASE"/>
    <property type="match status" value="1"/>
</dbReference>
<dbReference type="PROSITE" id="PS00108">
    <property type="entry name" value="PROTEIN_KINASE_ST"/>
    <property type="match status" value="1"/>
</dbReference>
<evidence type="ECO:0000256" key="2">
    <source>
        <dbReference type="ARBA" id="ARBA00022840"/>
    </source>
</evidence>
<dbReference type="STRING" id="246404.A0A507EYP8"/>
<feature type="domain" description="Protein kinase" evidence="6">
    <location>
        <begin position="89"/>
        <end position="410"/>
    </location>
</feature>
<dbReference type="CDD" id="cd00180">
    <property type="entry name" value="PKc"/>
    <property type="match status" value="1"/>
</dbReference>
<dbReference type="GO" id="GO:0005634">
    <property type="term" value="C:nucleus"/>
    <property type="evidence" value="ECO:0007669"/>
    <property type="project" value="TreeGrafter"/>
</dbReference>
<evidence type="ECO:0000259" key="6">
    <source>
        <dbReference type="PROSITE" id="PS50011"/>
    </source>
</evidence>
<dbReference type="InterPro" id="IPR008271">
    <property type="entry name" value="Ser/Thr_kinase_AS"/>
</dbReference>
<feature type="binding site" evidence="3">
    <location>
        <position position="117"/>
    </location>
    <ligand>
        <name>ATP</name>
        <dbReference type="ChEBI" id="CHEBI:30616"/>
    </ligand>
</feature>
<dbReference type="GO" id="GO:0005524">
    <property type="term" value="F:ATP binding"/>
    <property type="evidence" value="ECO:0007669"/>
    <property type="project" value="UniProtKB-UniRule"/>
</dbReference>
<dbReference type="PROSITE" id="PS00107">
    <property type="entry name" value="PROTEIN_KINASE_ATP"/>
    <property type="match status" value="1"/>
</dbReference>